<sequence length="121" mass="13388">MDHRARVYSFYDRLHSNIAQCSMLTRQHGSPKDRESLPYREQGQGERTSVPSSGLGDDPRATAHRGGMVLRANETASWLMAGARASLPTAIQKTSLTTRRLASSRRVGCFRSIINVETGRA</sequence>
<proteinExistence type="predicted"/>
<accession>A0A5D3KD77</accession>
<name>A0A5D3KD77_9BRAD</name>
<comment type="caution">
    <text evidence="2">The sequence shown here is derived from an EMBL/GenBank/DDBJ whole genome shotgun (WGS) entry which is preliminary data.</text>
</comment>
<gene>
    <name evidence="2" type="ORF">FXB40_40085</name>
</gene>
<dbReference type="Proteomes" id="UP000324758">
    <property type="component" value="Unassembled WGS sequence"/>
</dbReference>
<keyword evidence="3" id="KW-1185">Reference proteome</keyword>
<organism evidence="2 3">
    <name type="scientific">Bradyrhizobium rifense</name>
    <dbReference type="NCBI Taxonomy" id="515499"/>
    <lineage>
        <taxon>Bacteria</taxon>
        <taxon>Pseudomonadati</taxon>
        <taxon>Pseudomonadota</taxon>
        <taxon>Alphaproteobacteria</taxon>
        <taxon>Hyphomicrobiales</taxon>
        <taxon>Nitrobacteraceae</taxon>
        <taxon>Bradyrhizobium</taxon>
    </lineage>
</organism>
<evidence type="ECO:0000256" key="1">
    <source>
        <dbReference type="SAM" id="MobiDB-lite"/>
    </source>
</evidence>
<protein>
    <submittedName>
        <fullName evidence="2">Uncharacterized protein</fullName>
    </submittedName>
</protein>
<reference evidence="2 3" key="1">
    <citation type="submission" date="2019-08" db="EMBL/GenBank/DDBJ databases">
        <title>Bradyrhizobium hipponensis sp. nov., a rhizobium isolated from a Lupinus angustifolius root nodule in Tunisia.</title>
        <authorList>
            <person name="Off K."/>
            <person name="Rejili M."/>
            <person name="Mars M."/>
            <person name="Brachmann A."/>
            <person name="Marin M."/>
        </authorList>
    </citation>
    <scope>NUCLEOTIDE SEQUENCE [LARGE SCALE GENOMIC DNA]</scope>
    <source>
        <strain evidence="2 3">CTAW71</strain>
    </source>
</reference>
<dbReference type="EMBL" id="VSSS01000071">
    <property type="protein sequence ID" value="TYL87495.1"/>
    <property type="molecule type" value="Genomic_DNA"/>
</dbReference>
<evidence type="ECO:0000313" key="3">
    <source>
        <dbReference type="Proteomes" id="UP000324758"/>
    </source>
</evidence>
<feature type="region of interest" description="Disordered" evidence="1">
    <location>
        <begin position="22"/>
        <end position="65"/>
    </location>
</feature>
<dbReference type="OrthoDB" id="9850935at2"/>
<dbReference type="AlphaFoldDB" id="A0A5D3KD77"/>
<evidence type="ECO:0000313" key="2">
    <source>
        <dbReference type="EMBL" id="TYL87495.1"/>
    </source>
</evidence>